<sequence length="259" mass="28303">MASAELNPSSGVPLYRQIKDILRREIADGTAGPETPMTEALLLERFEVSLAPIRQALRELATEGYVYRKQGKGTFPVPGSRVHRPADVRLGALHDYLADRGLNPTSNVIGLEWTEPTDRLRTALNLDSGPGPLAGGSLTADDRLLHITRLISVDGRPIARPEVHLRVPRGFDPTAAELEEHGSAFTLLERDHGLVLDHAEHDVWATEATALQAEALAVAVGSPLLAIETLFFAAGGWPAGFRSAVHRADDFKYRFVERR</sequence>
<organism evidence="1 2">
    <name type="scientific">Citricoccus parietis</name>
    <dbReference type="NCBI Taxonomy" id="592307"/>
    <lineage>
        <taxon>Bacteria</taxon>
        <taxon>Bacillati</taxon>
        <taxon>Actinomycetota</taxon>
        <taxon>Actinomycetes</taxon>
        <taxon>Micrococcales</taxon>
        <taxon>Micrococcaceae</taxon>
        <taxon>Citricoccus</taxon>
    </lineage>
</organism>
<dbReference type="SUPFAM" id="SSF64288">
    <property type="entry name" value="Chorismate lyase-like"/>
    <property type="match status" value="1"/>
</dbReference>
<evidence type="ECO:0000313" key="1">
    <source>
        <dbReference type="EMBL" id="MFB9071199.1"/>
    </source>
</evidence>
<dbReference type="InterPro" id="IPR050679">
    <property type="entry name" value="Bact_HTH_transcr_reg"/>
</dbReference>
<comment type="caution">
    <text evidence="1">The sequence shown here is derived from an EMBL/GenBank/DDBJ whole genome shotgun (WGS) entry which is preliminary data.</text>
</comment>
<dbReference type="SUPFAM" id="SSF46785">
    <property type="entry name" value="Winged helix' DNA-binding domain"/>
    <property type="match status" value="1"/>
</dbReference>
<reference evidence="1 2" key="1">
    <citation type="submission" date="2024-09" db="EMBL/GenBank/DDBJ databases">
        <authorList>
            <person name="Sun Q."/>
            <person name="Mori K."/>
        </authorList>
    </citation>
    <scope>NUCLEOTIDE SEQUENCE [LARGE SCALE GENOMIC DNA]</scope>
    <source>
        <strain evidence="1 2">CCM 7609</strain>
    </source>
</reference>
<name>A0ABV5FX21_9MICC</name>
<dbReference type="CDD" id="cd07377">
    <property type="entry name" value="WHTH_GntR"/>
    <property type="match status" value="1"/>
</dbReference>
<dbReference type="EMBL" id="JBHMFI010000001">
    <property type="protein sequence ID" value="MFB9071199.1"/>
    <property type="molecule type" value="Genomic_DNA"/>
</dbReference>
<dbReference type="Pfam" id="PF07702">
    <property type="entry name" value="UTRA"/>
    <property type="match status" value="1"/>
</dbReference>
<dbReference type="InterPro" id="IPR036388">
    <property type="entry name" value="WH-like_DNA-bd_sf"/>
</dbReference>
<dbReference type="SMART" id="SM00866">
    <property type="entry name" value="UTRA"/>
    <property type="match status" value="1"/>
</dbReference>
<gene>
    <name evidence="1" type="ORF">ACFFX0_08325</name>
</gene>
<dbReference type="InterPro" id="IPR011663">
    <property type="entry name" value="UTRA"/>
</dbReference>
<keyword evidence="2" id="KW-1185">Reference proteome</keyword>
<dbReference type="InterPro" id="IPR028978">
    <property type="entry name" value="Chorismate_lyase_/UTRA_dom_sf"/>
</dbReference>
<dbReference type="Gene3D" id="3.40.1410.10">
    <property type="entry name" value="Chorismate lyase-like"/>
    <property type="match status" value="1"/>
</dbReference>
<dbReference type="SMART" id="SM00345">
    <property type="entry name" value="HTH_GNTR"/>
    <property type="match status" value="1"/>
</dbReference>
<dbReference type="PROSITE" id="PS50949">
    <property type="entry name" value="HTH_GNTR"/>
    <property type="match status" value="1"/>
</dbReference>
<evidence type="ECO:0000313" key="2">
    <source>
        <dbReference type="Proteomes" id="UP001589575"/>
    </source>
</evidence>
<dbReference type="InterPro" id="IPR000524">
    <property type="entry name" value="Tscrpt_reg_HTH_GntR"/>
</dbReference>
<dbReference type="InterPro" id="IPR036390">
    <property type="entry name" value="WH_DNA-bd_sf"/>
</dbReference>
<proteinExistence type="predicted"/>
<dbReference type="Pfam" id="PF00392">
    <property type="entry name" value="GntR"/>
    <property type="match status" value="1"/>
</dbReference>
<dbReference type="PANTHER" id="PTHR44846">
    <property type="entry name" value="MANNOSYL-D-GLYCERATE TRANSPORT/METABOLISM SYSTEM REPRESSOR MNGR-RELATED"/>
    <property type="match status" value="1"/>
</dbReference>
<dbReference type="PANTHER" id="PTHR44846:SF1">
    <property type="entry name" value="MANNOSYL-D-GLYCERATE TRANSPORT_METABOLISM SYSTEM REPRESSOR MNGR-RELATED"/>
    <property type="match status" value="1"/>
</dbReference>
<protein>
    <submittedName>
        <fullName evidence="1">GntR family transcriptional regulator</fullName>
    </submittedName>
</protein>
<dbReference type="Gene3D" id="1.10.10.10">
    <property type="entry name" value="Winged helix-like DNA-binding domain superfamily/Winged helix DNA-binding domain"/>
    <property type="match status" value="1"/>
</dbReference>
<accession>A0ABV5FX21</accession>
<dbReference type="Proteomes" id="UP001589575">
    <property type="component" value="Unassembled WGS sequence"/>
</dbReference>